<reference evidence="2" key="1">
    <citation type="submission" date="2016-10" db="EMBL/GenBank/DDBJ databases">
        <authorList>
            <person name="Varghese N."/>
            <person name="Submissions S."/>
        </authorList>
    </citation>
    <scope>NUCLEOTIDE SEQUENCE [LARGE SCALE GENOMIC DNA]</scope>
    <source>
        <strain evidence="2">DSM 123</strain>
    </source>
</reference>
<dbReference type="AlphaFoldDB" id="A0A1H8PDW0"/>
<proteinExistence type="predicted"/>
<protein>
    <submittedName>
        <fullName evidence="1">Uncharacterized protein</fullName>
    </submittedName>
</protein>
<gene>
    <name evidence="1" type="ORF">SAMN05444123_102520</name>
</gene>
<evidence type="ECO:0000313" key="2">
    <source>
        <dbReference type="Proteomes" id="UP000199615"/>
    </source>
</evidence>
<organism evidence="1 2">
    <name type="scientific">Rhodopseudomonas pseudopalustris</name>
    <dbReference type="NCBI Taxonomy" id="1513892"/>
    <lineage>
        <taxon>Bacteria</taxon>
        <taxon>Pseudomonadati</taxon>
        <taxon>Pseudomonadota</taxon>
        <taxon>Alphaproteobacteria</taxon>
        <taxon>Hyphomicrobiales</taxon>
        <taxon>Nitrobacteraceae</taxon>
        <taxon>Rhodopseudomonas</taxon>
    </lineage>
</organism>
<keyword evidence="2" id="KW-1185">Reference proteome</keyword>
<dbReference type="Proteomes" id="UP000199615">
    <property type="component" value="Unassembled WGS sequence"/>
</dbReference>
<sequence length="220" mass="24381">MSDVKGLTADSPFIDLFGELPVSALLAYVHETWLAYADFYKGSEPPMQKRTEPQLTQALAAHLRERQDAGEQPFAGDFYGELSEYVLDKATGLPKCIARTDIEWRLYGVSGFIIEFKILDGKLQRREKYLLDGVMRFVVGRYSGSATAGAMFALLRKSASDDPSLLLLELEKDGTDLRCAGIKKDSELLPKIAAFDSAHQRSAPHVTPFQLAHLFVPLPG</sequence>
<dbReference type="RefSeq" id="WP_092682343.1">
    <property type="nucleotide sequence ID" value="NZ_FODT01000002.1"/>
</dbReference>
<evidence type="ECO:0000313" key="1">
    <source>
        <dbReference type="EMBL" id="SEO40140.1"/>
    </source>
</evidence>
<dbReference type="EMBL" id="FODT01000002">
    <property type="protein sequence ID" value="SEO40140.1"/>
    <property type="molecule type" value="Genomic_DNA"/>
</dbReference>
<dbReference type="OrthoDB" id="8446478at2"/>
<name>A0A1H8PDW0_9BRAD</name>
<accession>A0A1H8PDW0</accession>